<dbReference type="Pfam" id="PF00034">
    <property type="entry name" value="Cytochrom_C"/>
    <property type="match status" value="1"/>
</dbReference>
<dbReference type="EMBL" id="BMWZ01000004">
    <property type="protein sequence ID" value="GGZ83467.1"/>
    <property type="molecule type" value="Genomic_DNA"/>
</dbReference>
<dbReference type="SUPFAM" id="SSF46626">
    <property type="entry name" value="Cytochrome c"/>
    <property type="match status" value="1"/>
</dbReference>
<evidence type="ECO:0000256" key="1">
    <source>
        <dbReference type="ARBA" id="ARBA00022617"/>
    </source>
</evidence>
<dbReference type="PROSITE" id="PS51007">
    <property type="entry name" value="CYTC"/>
    <property type="match status" value="1"/>
</dbReference>
<dbReference type="GO" id="GO:0046872">
    <property type="term" value="F:metal ion binding"/>
    <property type="evidence" value="ECO:0007669"/>
    <property type="project" value="UniProtKB-KW"/>
</dbReference>
<keyword evidence="1 4" id="KW-0349">Heme</keyword>
<evidence type="ECO:0000256" key="2">
    <source>
        <dbReference type="ARBA" id="ARBA00022723"/>
    </source>
</evidence>
<dbReference type="InterPro" id="IPR051459">
    <property type="entry name" value="Cytochrome_c-type_DH"/>
</dbReference>
<dbReference type="GO" id="GO:0020037">
    <property type="term" value="F:heme binding"/>
    <property type="evidence" value="ECO:0007669"/>
    <property type="project" value="InterPro"/>
</dbReference>
<evidence type="ECO:0000256" key="4">
    <source>
        <dbReference type="PROSITE-ProRule" id="PRU00433"/>
    </source>
</evidence>
<dbReference type="RefSeq" id="WP_189360820.1">
    <property type="nucleotide sequence ID" value="NZ_BMWZ01000004.1"/>
</dbReference>
<comment type="caution">
    <text evidence="6">The sequence shown here is derived from an EMBL/GenBank/DDBJ whole genome shotgun (WGS) entry which is preliminary data.</text>
</comment>
<reference evidence="6" key="2">
    <citation type="submission" date="2020-09" db="EMBL/GenBank/DDBJ databases">
        <authorList>
            <person name="Sun Q."/>
            <person name="Kim S."/>
        </authorList>
    </citation>
    <scope>NUCLEOTIDE SEQUENCE</scope>
    <source>
        <strain evidence="6">KCTC 12710</strain>
    </source>
</reference>
<reference evidence="6" key="1">
    <citation type="journal article" date="2014" name="Int. J. Syst. Evol. Microbiol.">
        <title>Complete genome sequence of Corynebacterium casei LMG S-19264T (=DSM 44701T), isolated from a smear-ripened cheese.</title>
        <authorList>
            <consortium name="US DOE Joint Genome Institute (JGI-PGF)"/>
            <person name="Walter F."/>
            <person name="Albersmeier A."/>
            <person name="Kalinowski J."/>
            <person name="Ruckert C."/>
        </authorList>
    </citation>
    <scope>NUCLEOTIDE SEQUENCE</scope>
    <source>
        <strain evidence="6">KCTC 12710</strain>
    </source>
</reference>
<gene>
    <name evidence="6" type="ORF">GCM10007028_21830</name>
</gene>
<dbReference type="InterPro" id="IPR036909">
    <property type="entry name" value="Cyt_c-like_dom_sf"/>
</dbReference>
<name>A0A918V9U2_9FLAO</name>
<feature type="domain" description="Cytochrome c" evidence="5">
    <location>
        <begin position="30"/>
        <end position="119"/>
    </location>
</feature>
<dbReference type="Proteomes" id="UP000636004">
    <property type="component" value="Unassembled WGS sequence"/>
</dbReference>
<keyword evidence="2 4" id="KW-0479">Metal-binding</keyword>
<evidence type="ECO:0000313" key="6">
    <source>
        <dbReference type="EMBL" id="GGZ83467.1"/>
    </source>
</evidence>
<protein>
    <recommendedName>
        <fullName evidence="5">Cytochrome c domain-containing protein</fullName>
    </recommendedName>
</protein>
<keyword evidence="3 4" id="KW-0408">Iron</keyword>
<dbReference type="PANTHER" id="PTHR35008">
    <property type="entry name" value="BLL4482 PROTEIN-RELATED"/>
    <property type="match status" value="1"/>
</dbReference>
<dbReference type="GO" id="GO:0009055">
    <property type="term" value="F:electron transfer activity"/>
    <property type="evidence" value="ECO:0007669"/>
    <property type="project" value="InterPro"/>
</dbReference>
<sequence length="136" mass="15221">MQKTKHIKTIFFLVLTSISFNVVSQNIVEESIKRGKKIYMQNCVACHMPDGKGMTGAFSPLAKSDYLMEDINRSITTILEGLNGEITVNGITYYGAMVPFNSLTDKEIADVSNYIRNNWGNQGKPIEPELVADLRK</sequence>
<dbReference type="AlphaFoldDB" id="A0A918V9U2"/>
<accession>A0A918V9U2</accession>
<dbReference type="PANTHER" id="PTHR35008:SF8">
    <property type="entry name" value="ALCOHOL DEHYDROGENASE CYTOCHROME C SUBUNIT"/>
    <property type="match status" value="1"/>
</dbReference>
<proteinExistence type="predicted"/>
<evidence type="ECO:0000313" key="7">
    <source>
        <dbReference type="Proteomes" id="UP000636004"/>
    </source>
</evidence>
<keyword evidence="7" id="KW-1185">Reference proteome</keyword>
<evidence type="ECO:0000256" key="3">
    <source>
        <dbReference type="ARBA" id="ARBA00023004"/>
    </source>
</evidence>
<organism evidence="6 7">
    <name type="scientific">Algibacter mikhailovii</name>
    <dbReference type="NCBI Taxonomy" id="425498"/>
    <lineage>
        <taxon>Bacteria</taxon>
        <taxon>Pseudomonadati</taxon>
        <taxon>Bacteroidota</taxon>
        <taxon>Flavobacteriia</taxon>
        <taxon>Flavobacteriales</taxon>
        <taxon>Flavobacteriaceae</taxon>
        <taxon>Algibacter</taxon>
    </lineage>
</organism>
<dbReference type="Gene3D" id="1.10.760.10">
    <property type="entry name" value="Cytochrome c-like domain"/>
    <property type="match status" value="1"/>
</dbReference>
<evidence type="ECO:0000259" key="5">
    <source>
        <dbReference type="PROSITE" id="PS51007"/>
    </source>
</evidence>
<dbReference type="InterPro" id="IPR009056">
    <property type="entry name" value="Cyt_c-like_dom"/>
</dbReference>